<proteinExistence type="inferred from homology"/>
<comment type="similarity">
    <text evidence="1 7">Belongs to the RecO family.</text>
</comment>
<evidence type="ECO:0000313" key="9">
    <source>
        <dbReference type="EMBL" id="SHJ80654.1"/>
    </source>
</evidence>
<evidence type="ECO:0000256" key="3">
    <source>
        <dbReference type="ARBA" id="ARBA00022763"/>
    </source>
</evidence>
<keyword evidence="10" id="KW-1185">Reference proteome</keyword>
<dbReference type="InterPro" id="IPR012340">
    <property type="entry name" value="NA-bd_OB-fold"/>
</dbReference>
<evidence type="ECO:0000313" key="10">
    <source>
        <dbReference type="Proteomes" id="UP000184082"/>
    </source>
</evidence>
<comment type="function">
    <text evidence="7">Involved in DNA repair and RecF pathway recombination.</text>
</comment>
<keyword evidence="3 7" id="KW-0227">DNA damage</keyword>
<sequence>MLFKTDAVVLRKNKISDSDVILTLFTRKSGKVKAVAKGGRKPKSKLSPASHPFIFGEFIINKGSKLDRISSVDIKESFYKVREDLIRLAYASYIAELCESVILEGVTNNRLFDTLLKSLYLITYDNNNLEFIKATFQIKLLDYVGFRPEVNRCVSCGNESFEKYRFSIQHGGLICDLCSNQYEKLIVISNTVKKLIDYILRTDIITLSKLKLNQNIVKNLNKLFDKYIEIHLEKNNFKSLEFLKTLNKI</sequence>
<dbReference type="PANTHER" id="PTHR33991:SF1">
    <property type="entry name" value="DNA REPAIR PROTEIN RECO"/>
    <property type="match status" value="1"/>
</dbReference>
<evidence type="ECO:0000256" key="6">
    <source>
        <dbReference type="ARBA" id="ARBA00033409"/>
    </source>
</evidence>
<dbReference type="Pfam" id="PF11967">
    <property type="entry name" value="RecO_N"/>
    <property type="match status" value="1"/>
</dbReference>
<dbReference type="SUPFAM" id="SSF50249">
    <property type="entry name" value="Nucleic acid-binding proteins"/>
    <property type="match status" value="1"/>
</dbReference>
<protein>
    <recommendedName>
        <fullName evidence="2 7">DNA repair protein RecO</fullName>
    </recommendedName>
    <alternativeName>
        <fullName evidence="6 7">Recombination protein O</fullName>
    </alternativeName>
</protein>
<dbReference type="AlphaFoldDB" id="A0A1M6MB63"/>
<dbReference type="GO" id="GO:0043590">
    <property type="term" value="C:bacterial nucleoid"/>
    <property type="evidence" value="ECO:0007669"/>
    <property type="project" value="TreeGrafter"/>
</dbReference>
<dbReference type="RefSeq" id="WP_072965779.1">
    <property type="nucleotide sequence ID" value="NZ_FRAJ01000004.1"/>
</dbReference>
<accession>A0A1M6MB63</accession>
<evidence type="ECO:0000256" key="1">
    <source>
        <dbReference type="ARBA" id="ARBA00007452"/>
    </source>
</evidence>
<evidence type="ECO:0000256" key="4">
    <source>
        <dbReference type="ARBA" id="ARBA00023172"/>
    </source>
</evidence>
<dbReference type="GO" id="GO:0006310">
    <property type="term" value="P:DNA recombination"/>
    <property type="evidence" value="ECO:0007669"/>
    <property type="project" value="UniProtKB-UniRule"/>
</dbReference>
<keyword evidence="5 7" id="KW-0234">DNA repair</keyword>
<dbReference type="Proteomes" id="UP000184082">
    <property type="component" value="Unassembled WGS sequence"/>
</dbReference>
<name>A0A1M6MB63_9FIRM</name>
<dbReference type="GO" id="GO:0006302">
    <property type="term" value="P:double-strand break repair"/>
    <property type="evidence" value="ECO:0007669"/>
    <property type="project" value="TreeGrafter"/>
</dbReference>
<gene>
    <name evidence="7" type="primary">recO</name>
    <name evidence="9" type="ORF">SAMN02745883_00465</name>
</gene>
<dbReference type="InterPro" id="IPR037278">
    <property type="entry name" value="ARFGAP/RecO"/>
</dbReference>
<evidence type="ECO:0000259" key="8">
    <source>
        <dbReference type="Pfam" id="PF11967"/>
    </source>
</evidence>
<dbReference type="InterPro" id="IPR003717">
    <property type="entry name" value="RecO"/>
</dbReference>
<dbReference type="Gene3D" id="2.40.50.140">
    <property type="entry name" value="Nucleic acid-binding proteins"/>
    <property type="match status" value="1"/>
</dbReference>
<dbReference type="NCBIfam" id="TIGR00613">
    <property type="entry name" value="reco"/>
    <property type="match status" value="1"/>
</dbReference>
<feature type="domain" description="DNA replication/recombination mediator RecO N-terminal" evidence="8">
    <location>
        <begin position="1"/>
        <end position="78"/>
    </location>
</feature>
<dbReference type="HAMAP" id="MF_00201">
    <property type="entry name" value="RecO"/>
    <property type="match status" value="1"/>
</dbReference>
<keyword evidence="4 7" id="KW-0233">DNA recombination</keyword>
<evidence type="ECO:0000256" key="5">
    <source>
        <dbReference type="ARBA" id="ARBA00023204"/>
    </source>
</evidence>
<dbReference type="InterPro" id="IPR042242">
    <property type="entry name" value="RecO_C"/>
</dbReference>
<dbReference type="Pfam" id="PF02565">
    <property type="entry name" value="RecO_C"/>
    <property type="match status" value="1"/>
</dbReference>
<organism evidence="9 10">
    <name type="scientific">Caminicella sporogenes DSM 14501</name>
    <dbReference type="NCBI Taxonomy" id="1121266"/>
    <lineage>
        <taxon>Bacteria</taxon>
        <taxon>Bacillati</taxon>
        <taxon>Bacillota</taxon>
        <taxon>Clostridia</taxon>
        <taxon>Peptostreptococcales</taxon>
        <taxon>Caminicellaceae</taxon>
        <taxon>Caminicella</taxon>
    </lineage>
</organism>
<evidence type="ECO:0000256" key="2">
    <source>
        <dbReference type="ARBA" id="ARBA00021310"/>
    </source>
</evidence>
<dbReference type="STRING" id="1121266.SAMN02745883_00465"/>
<dbReference type="EMBL" id="FRAJ01000004">
    <property type="protein sequence ID" value="SHJ80654.1"/>
    <property type="molecule type" value="Genomic_DNA"/>
</dbReference>
<dbReference type="SUPFAM" id="SSF57863">
    <property type="entry name" value="ArfGap/RecO-like zinc finger"/>
    <property type="match status" value="1"/>
</dbReference>
<evidence type="ECO:0000256" key="7">
    <source>
        <dbReference type="HAMAP-Rule" id="MF_00201"/>
    </source>
</evidence>
<reference evidence="9 10" key="1">
    <citation type="submission" date="2016-11" db="EMBL/GenBank/DDBJ databases">
        <authorList>
            <person name="Jaros S."/>
            <person name="Januszkiewicz K."/>
            <person name="Wedrychowicz H."/>
        </authorList>
    </citation>
    <scope>NUCLEOTIDE SEQUENCE [LARGE SCALE GENOMIC DNA]</scope>
    <source>
        <strain evidence="9 10">DSM 14501</strain>
    </source>
</reference>
<dbReference type="PANTHER" id="PTHR33991">
    <property type="entry name" value="DNA REPAIR PROTEIN RECO"/>
    <property type="match status" value="1"/>
</dbReference>
<dbReference type="Gene3D" id="1.20.1440.120">
    <property type="entry name" value="Recombination protein O, C-terminal domain"/>
    <property type="match status" value="1"/>
</dbReference>
<dbReference type="InterPro" id="IPR022572">
    <property type="entry name" value="DNA_rep/recomb_RecO_N"/>
</dbReference>